<protein>
    <submittedName>
        <fullName evidence="2">Uncharacterized protein</fullName>
    </submittedName>
</protein>
<accession>A0A7S2GX67</accession>
<feature type="compositionally biased region" description="Basic residues" evidence="1">
    <location>
        <begin position="334"/>
        <end position="361"/>
    </location>
</feature>
<dbReference type="AlphaFoldDB" id="A0A7S2GX67"/>
<evidence type="ECO:0000256" key="1">
    <source>
        <dbReference type="SAM" id="MobiDB-lite"/>
    </source>
</evidence>
<gene>
    <name evidence="2" type="ORF">DSPE1174_LOCUS28099</name>
</gene>
<reference evidence="2" key="1">
    <citation type="submission" date="2021-01" db="EMBL/GenBank/DDBJ databases">
        <authorList>
            <person name="Corre E."/>
            <person name="Pelletier E."/>
            <person name="Niang G."/>
            <person name="Scheremetjew M."/>
            <person name="Finn R."/>
            <person name="Kale V."/>
            <person name="Holt S."/>
            <person name="Cochrane G."/>
            <person name="Meng A."/>
            <person name="Brown T."/>
            <person name="Cohen L."/>
        </authorList>
    </citation>
    <scope>NUCLEOTIDE SEQUENCE</scope>
    <source>
        <strain evidence="2">CCMP1381</strain>
    </source>
</reference>
<name>A0A7S2GX67_9STRA</name>
<dbReference type="EMBL" id="HBGS01054397">
    <property type="protein sequence ID" value="CAD9474152.1"/>
    <property type="molecule type" value="Transcribed_RNA"/>
</dbReference>
<sequence>MGSAASISGDEITKAQAQELAGDLWNEESEAVWSEKSMLGTISKEDWEDITFAASIKRIFLAELETEIDRVCSSGKTPLVLCPLEEGEGTSKVDTYFGYSKHAPHIIEGKKLIRDIYVSKSVTMEDARSELRSTLVNAMMENPPHNPDGRMLMIRLANSACDFNSICDENTFPLEVFDPSLISTEAVWSKFVTDEDKAGTFGMFTVGSDFRVVITSDFAPEDAASFLKGSIPLSAGGPIEVICVKPGAPPKPPPQPQRGDLVAYNEDVGSETIICTMLAFQPDGEKCNIKFVDGTVKEVSAESVSFAPEGSELPPAPEPEPEPEPPEQSQGSKKNTKKPTKGKKPIVHGTAKKKKNKPPKK</sequence>
<feature type="region of interest" description="Disordered" evidence="1">
    <location>
        <begin position="303"/>
        <end position="361"/>
    </location>
</feature>
<organism evidence="2">
    <name type="scientific">Octactis speculum</name>
    <dbReference type="NCBI Taxonomy" id="3111310"/>
    <lineage>
        <taxon>Eukaryota</taxon>
        <taxon>Sar</taxon>
        <taxon>Stramenopiles</taxon>
        <taxon>Ochrophyta</taxon>
        <taxon>Dictyochophyceae</taxon>
        <taxon>Dictyochales</taxon>
        <taxon>Dictyochaceae</taxon>
        <taxon>Octactis</taxon>
    </lineage>
</organism>
<evidence type="ECO:0000313" key="2">
    <source>
        <dbReference type="EMBL" id="CAD9474152.1"/>
    </source>
</evidence>
<proteinExistence type="predicted"/>